<dbReference type="EMBL" id="CAAKMV010000152">
    <property type="protein sequence ID" value="VIO61560.1"/>
    <property type="molecule type" value="Genomic_DNA"/>
</dbReference>
<proteinExistence type="predicted"/>
<reference evidence="2" key="1">
    <citation type="submission" date="2019-04" db="EMBL/GenBank/DDBJ databases">
        <authorList>
            <person name="Melise S."/>
            <person name="Noan J."/>
            <person name="Okalmin O."/>
        </authorList>
    </citation>
    <scope>NUCLEOTIDE SEQUENCE</scope>
    <source>
        <strain evidence="2">FN9</strain>
    </source>
</reference>
<evidence type="ECO:0000313" key="2">
    <source>
        <dbReference type="EMBL" id="VIO61560.1"/>
    </source>
</evidence>
<dbReference type="EMBL" id="CAJPIJ010000136">
    <property type="protein sequence ID" value="CAG1986305.1"/>
    <property type="molecule type" value="Genomic_DNA"/>
</dbReference>
<name>A0A4E9EFZ8_GIBZA</name>
<dbReference type="Proteomes" id="UP000746612">
    <property type="component" value="Unassembled WGS sequence"/>
</dbReference>
<reference evidence="1" key="2">
    <citation type="submission" date="2021-03" db="EMBL/GenBank/DDBJ databases">
        <authorList>
            <person name="Alouane T."/>
            <person name="Langin T."/>
            <person name="Bonhomme L."/>
        </authorList>
    </citation>
    <scope>NUCLEOTIDE SEQUENCE</scope>
    <source>
        <strain evidence="1">MDC_Fg202</strain>
    </source>
</reference>
<sequence>MQKTDEIQGSSWGGGEVGTYLWAGGQWQVVVVGGGQLDLSSVARLPPLPATQRSVCSAALQPTAARDSINALALAGFSSTALSKVQAPARLG</sequence>
<gene>
    <name evidence="2" type="ORF">FUG_LOCUS431692</name>
    <name evidence="1" type="ORF">MDCFG202_LOCUS278248</name>
</gene>
<dbReference type="AlphaFoldDB" id="A0A4E9EFZ8"/>
<accession>A0A4E9EFZ8</accession>
<evidence type="ECO:0000313" key="1">
    <source>
        <dbReference type="EMBL" id="CAG1986305.1"/>
    </source>
</evidence>
<protein>
    <submittedName>
        <fullName evidence="2">Uncharacterized protein</fullName>
    </submittedName>
</protein>
<organism evidence="2">
    <name type="scientific">Gibberella zeae</name>
    <name type="common">Wheat head blight fungus</name>
    <name type="synonym">Fusarium graminearum</name>
    <dbReference type="NCBI Taxonomy" id="5518"/>
    <lineage>
        <taxon>Eukaryota</taxon>
        <taxon>Fungi</taxon>
        <taxon>Dikarya</taxon>
        <taxon>Ascomycota</taxon>
        <taxon>Pezizomycotina</taxon>
        <taxon>Sordariomycetes</taxon>
        <taxon>Hypocreomycetidae</taxon>
        <taxon>Hypocreales</taxon>
        <taxon>Nectriaceae</taxon>
        <taxon>Fusarium</taxon>
    </lineage>
</organism>